<reference evidence="7 8" key="1">
    <citation type="submission" date="2017-06" db="EMBL/GenBank/DDBJ databases">
        <authorList>
            <person name="Kim H.J."/>
            <person name="Triplett B.A."/>
        </authorList>
    </citation>
    <scope>NUCLEOTIDE SEQUENCE [LARGE SCALE GENOMIC DNA]</scope>
    <source>
        <strain evidence="7 8">DSM 14713</strain>
    </source>
</reference>
<sequence length="331" mass="35042">MLAAITNASLGDDVYNEDPTVSRLEALAAAMLGKEAAALMPSGTMANLVAMMSHCPRGAEVLVGDETDIYNYEAGGASVLGGLVLHPVKTQPDGRLALADLAQAIRDPNDEQCAPAGLICLENTHNRCGGVVLPLSYLAEVRRFATERGLPVHMDGARVFNAACALDVPVSRVTQYADSVQFCLSKGLSAPIGSMLVGSQAFIKSAKRLRKMLGGGMRQAGIIAAAGVVALEQMVGRLAEDHVHARRLAAGLQEMPGIQLDLSTVQTNIVIFRVTDERFSWQSFLSALKQRGVRMGELGYGRVRAVTHYGISESDVDATLSAVADVLRTGP</sequence>
<evidence type="ECO:0000313" key="8">
    <source>
        <dbReference type="Proteomes" id="UP000217289"/>
    </source>
</evidence>
<dbReference type="AlphaFoldDB" id="A0A250IST2"/>
<evidence type="ECO:0000313" key="7">
    <source>
        <dbReference type="EMBL" id="ATB34302.1"/>
    </source>
</evidence>
<dbReference type="GO" id="GO:0006545">
    <property type="term" value="P:glycine biosynthetic process"/>
    <property type="evidence" value="ECO:0007669"/>
    <property type="project" value="TreeGrafter"/>
</dbReference>
<dbReference type="PANTHER" id="PTHR48097:SF9">
    <property type="entry name" value="L-THREONINE ALDOLASE"/>
    <property type="match status" value="1"/>
</dbReference>
<dbReference type="InterPro" id="IPR023603">
    <property type="entry name" value="Low_specificity_L-TA-like"/>
</dbReference>
<dbReference type="Pfam" id="PF01212">
    <property type="entry name" value="Beta_elim_lyase"/>
    <property type="match status" value="1"/>
</dbReference>
<protein>
    <submittedName>
        <fullName evidence="7">Threonine aldolase</fullName>
    </submittedName>
</protein>
<dbReference type="Gene3D" id="3.40.640.10">
    <property type="entry name" value="Type I PLP-dependent aspartate aminotransferase-like (Major domain)"/>
    <property type="match status" value="1"/>
</dbReference>
<evidence type="ECO:0000259" key="6">
    <source>
        <dbReference type="Pfam" id="PF01212"/>
    </source>
</evidence>
<proteinExistence type="inferred from homology"/>
<evidence type="ECO:0000256" key="5">
    <source>
        <dbReference type="PIRSR" id="PIRSR017617-1"/>
    </source>
</evidence>
<dbReference type="NCBIfam" id="NF007825">
    <property type="entry name" value="PRK10534.1"/>
    <property type="match status" value="1"/>
</dbReference>
<dbReference type="FunFam" id="3.90.1150.10:FF:000041">
    <property type="entry name" value="Low-specificity L-threonine aldolase"/>
    <property type="match status" value="1"/>
</dbReference>
<dbReference type="NCBIfam" id="NF041359">
    <property type="entry name" value="GntG_guanitoxin"/>
    <property type="match status" value="1"/>
</dbReference>
<dbReference type="FunFam" id="3.40.640.10:FF:000030">
    <property type="entry name" value="Low-specificity L-threonine aldolase"/>
    <property type="match status" value="1"/>
</dbReference>
<dbReference type="EMBL" id="CP022163">
    <property type="protein sequence ID" value="ATB34302.1"/>
    <property type="molecule type" value="Genomic_DNA"/>
</dbReference>
<dbReference type="GO" id="GO:0005829">
    <property type="term" value="C:cytosol"/>
    <property type="evidence" value="ECO:0007669"/>
    <property type="project" value="TreeGrafter"/>
</dbReference>
<dbReference type="InterPro" id="IPR015422">
    <property type="entry name" value="PyrdxlP-dep_Trfase_small"/>
</dbReference>
<keyword evidence="3" id="KW-0663">Pyridoxal phosphate</keyword>
<evidence type="ECO:0000256" key="1">
    <source>
        <dbReference type="ARBA" id="ARBA00001933"/>
    </source>
</evidence>
<accession>A0A250IST2</accession>
<dbReference type="Gene3D" id="3.90.1150.10">
    <property type="entry name" value="Aspartate Aminotransferase, domain 1"/>
    <property type="match status" value="1"/>
</dbReference>
<dbReference type="InterPro" id="IPR001597">
    <property type="entry name" value="ArAA_b-elim_lyase/Thr_aldolase"/>
</dbReference>
<gene>
    <name evidence="7" type="ORF">MEBOL_007803</name>
</gene>
<dbReference type="PIRSF" id="PIRSF017617">
    <property type="entry name" value="Thr_aldolase"/>
    <property type="match status" value="1"/>
</dbReference>
<dbReference type="SUPFAM" id="SSF53383">
    <property type="entry name" value="PLP-dependent transferases"/>
    <property type="match status" value="1"/>
</dbReference>
<dbReference type="KEGG" id="mbd:MEBOL_007803"/>
<keyword evidence="4" id="KW-0456">Lyase</keyword>
<dbReference type="GO" id="GO:0008732">
    <property type="term" value="F:L-allo-threonine aldolase activity"/>
    <property type="evidence" value="ECO:0007669"/>
    <property type="project" value="TreeGrafter"/>
</dbReference>
<comment type="cofactor">
    <cofactor evidence="1">
        <name>pyridoxal 5'-phosphate</name>
        <dbReference type="ChEBI" id="CHEBI:597326"/>
    </cofactor>
</comment>
<feature type="modified residue" description="N6-(pyridoxal phosphate)lysine" evidence="5">
    <location>
        <position position="186"/>
    </location>
</feature>
<keyword evidence="8" id="KW-1185">Reference proteome</keyword>
<dbReference type="InterPro" id="IPR015421">
    <property type="entry name" value="PyrdxlP-dep_Trfase_major"/>
</dbReference>
<comment type="similarity">
    <text evidence="2">Belongs to the threonine aldolase family.</text>
</comment>
<dbReference type="Proteomes" id="UP000217289">
    <property type="component" value="Chromosome"/>
</dbReference>
<evidence type="ECO:0000256" key="4">
    <source>
        <dbReference type="ARBA" id="ARBA00023239"/>
    </source>
</evidence>
<name>A0A250IST2_9BACT</name>
<organism evidence="7 8">
    <name type="scientific">Melittangium boletus DSM 14713</name>
    <dbReference type="NCBI Taxonomy" id="1294270"/>
    <lineage>
        <taxon>Bacteria</taxon>
        <taxon>Pseudomonadati</taxon>
        <taxon>Myxococcota</taxon>
        <taxon>Myxococcia</taxon>
        <taxon>Myxococcales</taxon>
        <taxon>Cystobacterineae</taxon>
        <taxon>Archangiaceae</taxon>
        <taxon>Melittangium</taxon>
    </lineage>
</organism>
<dbReference type="InterPro" id="IPR015424">
    <property type="entry name" value="PyrdxlP-dep_Trfase"/>
</dbReference>
<dbReference type="GO" id="GO:0006567">
    <property type="term" value="P:L-threonine catabolic process"/>
    <property type="evidence" value="ECO:0007669"/>
    <property type="project" value="TreeGrafter"/>
</dbReference>
<dbReference type="PANTHER" id="PTHR48097">
    <property type="entry name" value="L-THREONINE ALDOLASE-RELATED"/>
    <property type="match status" value="1"/>
</dbReference>
<feature type="domain" description="Aromatic amino acid beta-eliminating lyase/threonine aldolase" evidence="6">
    <location>
        <begin position="1"/>
        <end position="273"/>
    </location>
</feature>
<evidence type="ECO:0000256" key="2">
    <source>
        <dbReference type="ARBA" id="ARBA00006966"/>
    </source>
</evidence>
<evidence type="ECO:0000256" key="3">
    <source>
        <dbReference type="ARBA" id="ARBA00022898"/>
    </source>
</evidence>
<dbReference type="CDD" id="cd06502">
    <property type="entry name" value="TA_like"/>
    <property type="match status" value="1"/>
</dbReference>